<keyword evidence="3" id="KW-0285">Flavoprotein</keyword>
<dbReference type="InterPro" id="IPR000415">
    <property type="entry name" value="Nitroreductase-like"/>
</dbReference>
<dbReference type="RefSeq" id="WP_202242950.1">
    <property type="nucleotide sequence ID" value="NZ_JAESIY010000002.1"/>
</dbReference>
<sequence length="233" mass="26434">MTLVENLNWRYAAKKMNGKSIPKEKLDYILEASRLAPSSSGLQQYKIIVVSDKALLEKIQMVAYNQSQVGDCSHVLIWAAWDGYTDERVTEVFNEMMDERDLPHSTMDRYKQTIMARFNALGQEYQAHHAAKQAYISLGLAVAAAAEQKVDATPMEGFSEETLDKLLKLEGTGFKSVVMLPLGYRDAENDWAVNMKKFRIPQERFITVMTNEDTDFDVEPIGDLDGILDPEKQ</sequence>
<name>A0A937F2W5_9BACT</name>
<evidence type="ECO:0000313" key="7">
    <source>
        <dbReference type="EMBL" id="MBL3655322.1"/>
    </source>
</evidence>
<dbReference type="Proteomes" id="UP000659388">
    <property type="component" value="Unassembled WGS sequence"/>
</dbReference>
<evidence type="ECO:0000256" key="4">
    <source>
        <dbReference type="ARBA" id="ARBA00022643"/>
    </source>
</evidence>
<evidence type="ECO:0000259" key="6">
    <source>
        <dbReference type="Pfam" id="PF00881"/>
    </source>
</evidence>
<protein>
    <submittedName>
        <fullName evidence="7">Nitroreductase family protein</fullName>
    </submittedName>
</protein>
<evidence type="ECO:0000256" key="2">
    <source>
        <dbReference type="ARBA" id="ARBA00007118"/>
    </source>
</evidence>
<reference evidence="7" key="1">
    <citation type="submission" date="2021-01" db="EMBL/GenBank/DDBJ databases">
        <title>Fulvivirga kasyanovii gen. nov., sp nov., a novel member of the phylum Bacteroidetes isolated from seawater in a mussel farm.</title>
        <authorList>
            <person name="Zhao L.-H."/>
            <person name="Wang Z.-J."/>
        </authorList>
    </citation>
    <scope>NUCLEOTIDE SEQUENCE</scope>
    <source>
        <strain evidence="7">2943</strain>
    </source>
</reference>
<keyword evidence="5" id="KW-0560">Oxidoreductase</keyword>
<comment type="caution">
    <text evidence="7">The sequence shown here is derived from an EMBL/GenBank/DDBJ whole genome shotgun (WGS) entry which is preliminary data.</text>
</comment>
<dbReference type="InterPro" id="IPR029479">
    <property type="entry name" value="Nitroreductase"/>
</dbReference>
<dbReference type="Gene3D" id="3.40.109.10">
    <property type="entry name" value="NADH Oxidase"/>
    <property type="match status" value="1"/>
</dbReference>
<evidence type="ECO:0000256" key="5">
    <source>
        <dbReference type="ARBA" id="ARBA00023002"/>
    </source>
</evidence>
<dbReference type="Pfam" id="PF00881">
    <property type="entry name" value="Nitroreductase"/>
    <property type="match status" value="1"/>
</dbReference>
<proteinExistence type="inferred from homology"/>
<evidence type="ECO:0000256" key="1">
    <source>
        <dbReference type="ARBA" id="ARBA00001917"/>
    </source>
</evidence>
<dbReference type="SUPFAM" id="SSF55469">
    <property type="entry name" value="FMN-dependent nitroreductase-like"/>
    <property type="match status" value="1"/>
</dbReference>
<accession>A0A937F2W5</accession>
<keyword evidence="8" id="KW-1185">Reference proteome</keyword>
<dbReference type="GO" id="GO:0016491">
    <property type="term" value="F:oxidoreductase activity"/>
    <property type="evidence" value="ECO:0007669"/>
    <property type="project" value="UniProtKB-KW"/>
</dbReference>
<dbReference type="AlphaFoldDB" id="A0A937F2W5"/>
<keyword evidence="4" id="KW-0288">FMN</keyword>
<dbReference type="PANTHER" id="PTHR43673:SF2">
    <property type="entry name" value="NITROREDUCTASE"/>
    <property type="match status" value="1"/>
</dbReference>
<dbReference type="PANTHER" id="PTHR43673">
    <property type="entry name" value="NAD(P)H NITROREDUCTASE YDGI-RELATED"/>
    <property type="match status" value="1"/>
</dbReference>
<organism evidence="7 8">
    <name type="scientific">Fulvivirga sediminis</name>
    <dbReference type="NCBI Taxonomy" id="2803949"/>
    <lineage>
        <taxon>Bacteria</taxon>
        <taxon>Pseudomonadati</taxon>
        <taxon>Bacteroidota</taxon>
        <taxon>Cytophagia</taxon>
        <taxon>Cytophagales</taxon>
        <taxon>Fulvivirgaceae</taxon>
        <taxon>Fulvivirga</taxon>
    </lineage>
</organism>
<gene>
    <name evidence="7" type="ORF">JL102_04215</name>
</gene>
<evidence type="ECO:0000313" key="8">
    <source>
        <dbReference type="Proteomes" id="UP000659388"/>
    </source>
</evidence>
<evidence type="ECO:0000256" key="3">
    <source>
        <dbReference type="ARBA" id="ARBA00022630"/>
    </source>
</evidence>
<feature type="domain" description="Nitroreductase" evidence="6">
    <location>
        <begin position="9"/>
        <end position="184"/>
    </location>
</feature>
<comment type="cofactor">
    <cofactor evidence="1">
        <name>FMN</name>
        <dbReference type="ChEBI" id="CHEBI:58210"/>
    </cofactor>
</comment>
<comment type="similarity">
    <text evidence="2">Belongs to the nitroreductase family.</text>
</comment>
<dbReference type="EMBL" id="JAESIY010000002">
    <property type="protein sequence ID" value="MBL3655322.1"/>
    <property type="molecule type" value="Genomic_DNA"/>
</dbReference>